<evidence type="ECO:0000313" key="1">
    <source>
        <dbReference type="EMBL" id="SFU95248.1"/>
    </source>
</evidence>
<dbReference type="OrthoDB" id="7605069at2"/>
<dbReference type="RefSeq" id="WP_054257809.1">
    <property type="nucleotide sequence ID" value="NZ_CYIG01000058.1"/>
</dbReference>
<dbReference type="EMBL" id="FPBX01000046">
    <property type="protein sequence ID" value="SFU95248.1"/>
    <property type="molecule type" value="Genomic_DNA"/>
</dbReference>
<proteinExistence type="predicted"/>
<keyword evidence="2" id="KW-1185">Reference proteome</keyword>
<protein>
    <submittedName>
        <fullName evidence="1">Uncharacterized protein</fullName>
    </submittedName>
</protein>
<accession>A0A1I7KCS6</accession>
<organism evidence="1 2">
    <name type="scientific">Paenacidovorax caeni</name>
    <dbReference type="NCBI Taxonomy" id="343013"/>
    <lineage>
        <taxon>Bacteria</taxon>
        <taxon>Pseudomonadati</taxon>
        <taxon>Pseudomonadota</taxon>
        <taxon>Betaproteobacteria</taxon>
        <taxon>Burkholderiales</taxon>
        <taxon>Comamonadaceae</taxon>
        <taxon>Paenacidovorax</taxon>
    </lineage>
</organism>
<sequence length="397" mass="42589">MKQLVLVAAPASRNSIEALLHEQTAGRWPRWVTFFPLHGSNKAVNDAELNEFAQNTDADILASSSVISGWVAQNNSNVRRFKGDELKGEVVRLLEQDGETWSSKLKALQGLSGAKLLNAQEWRAQFAKVDPDIGPRVAKALIAQLRVVRLSELAELLVAGGAYDYNVYFLGNDPHSGDSALVTPLAAHLSPKLFEASKLPALPQGAAVRLFSDGGWSGGETANRIKCITTPCPNKTCHVGPSHTLHVSLGFITKKAEAFITHIAKETCTAGKVADLTFSCSNVLDPGAGPGLGLAFADNDVNRFVDPRNPKAFHDFCKKVGDSIDVNRSLGTHGIASTVLFEHSLPKALLPLLMFGGAQVTAADGSQFLWKALLDSQHVQNPAANNPNHHCAACRLK</sequence>
<dbReference type="Proteomes" id="UP000183656">
    <property type="component" value="Unassembled WGS sequence"/>
</dbReference>
<evidence type="ECO:0000313" key="2">
    <source>
        <dbReference type="Proteomes" id="UP000183656"/>
    </source>
</evidence>
<name>A0A1I7KCS6_9BURK</name>
<gene>
    <name evidence="1" type="ORF">SAMN04489707_104619</name>
</gene>
<dbReference type="AlphaFoldDB" id="A0A1I7KCS6"/>
<reference evidence="1 2" key="1">
    <citation type="submission" date="2016-10" db="EMBL/GenBank/DDBJ databases">
        <authorList>
            <person name="de Groot N.N."/>
        </authorList>
    </citation>
    <scope>NUCLEOTIDE SEQUENCE [LARGE SCALE GENOMIC DNA]</scope>
    <source>
        <strain evidence="1 2">R-24608</strain>
    </source>
</reference>